<dbReference type="GO" id="GO:0008270">
    <property type="term" value="F:zinc ion binding"/>
    <property type="evidence" value="ECO:0007669"/>
    <property type="project" value="UniProtKB-UniRule"/>
</dbReference>
<dbReference type="PANTHER" id="PTHR11271">
    <property type="entry name" value="GUANINE DEAMINASE"/>
    <property type="match status" value="1"/>
</dbReference>
<dbReference type="NCBIfam" id="NF006679">
    <property type="entry name" value="PRK09228.1"/>
    <property type="match status" value="1"/>
</dbReference>
<organism evidence="10 11">
    <name type="scientific">Mesorhizobium plurifarium</name>
    <dbReference type="NCBI Taxonomy" id="69974"/>
    <lineage>
        <taxon>Bacteria</taxon>
        <taxon>Pseudomonadati</taxon>
        <taxon>Pseudomonadota</taxon>
        <taxon>Alphaproteobacteria</taxon>
        <taxon>Hyphomicrobiales</taxon>
        <taxon>Phyllobacteriaceae</taxon>
        <taxon>Mesorhizobium</taxon>
    </lineage>
</organism>
<evidence type="ECO:0000256" key="8">
    <source>
        <dbReference type="RuleBase" id="RU366009"/>
    </source>
</evidence>
<protein>
    <recommendedName>
        <fullName evidence="3 7">Guanine deaminase</fullName>
        <shortName evidence="8">Guanase</shortName>
        <ecNumber evidence="3 7">3.5.4.3</ecNumber>
    </recommendedName>
    <alternativeName>
        <fullName evidence="8">Guanine aminohydrolase</fullName>
    </alternativeName>
</protein>
<dbReference type="InterPro" id="IPR014311">
    <property type="entry name" value="Guanine_deaminase"/>
</dbReference>
<dbReference type="GO" id="GO:0005829">
    <property type="term" value="C:cytosol"/>
    <property type="evidence" value="ECO:0007669"/>
    <property type="project" value="TreeGrafter"/>
</dbReference>
<dbReference type="EMBL" id="CCNE01000047">
    <property type="protein sequence ID" value="CDX61039.1"/>
    <property type="molecule type" value="Genomic_DNA"/>
</dbReference>
<gene>
    <name evidence="10" type="primary">guaD</name>
    <name evidence="10" type="ORF">MPL3365_510001</name>
</gene>
<evidence type="ECO:0000256" key="3">
    <source>
        <dbReference type="ARBA" id="ARBA00012781"/>
    </source>
</evidence>
<evidence type="ECO:0000259" key="9">
    <source>
        <dbReference type="Pfam" id="PF01979"/>
    </source>
</evidence>
<dbReference type="SUPFAM" id="SSF51338">
    <property type="entry name" value="Composite domain of metallo-dependent hydrolases"/>
    <property type="match status" value="1"/>
</dbReference>
<dbReference type="AlphaFoldDB" id="A0A090GAP4"/>
<dbReference type="GO" id="GO:0008892">
    <property type="term" value="F:guanine deaminase activity"/>
    <property type="evidence" value="ECO:0007669"/>
    <property type="project" value="UniProtKB-UniRule"/>
</dbReference>
<evidence type="ECO:0000256" key="6">
    <source>
        <dbReference type="ARBA" id="ARBA00022833"/>
    </source>
</evidence>
<evidence type="ECO:0000256" key="2">
    <source>
        <dbReference type="ARBA" id="ARBA00006745"/>
    </source>
</evidence>
<dbReference type="PANTHER" id="PTHR11271:SF6">
    <property type="entry name" value="GUANINE DEAMINASE"/>
    <property type="match status" value="1"/>
</dbReference>
<dbReference type="EC" id="3.5.4.3" evidence="3 7"/>
<dbReference type="Proteomes" id="UP000046122">
    <property type="component" value="Unassembled WGS sequence"/>
</dbReference>
<dbReference type="NCBIfam" id="TIGR02967">
    <property type="entry name" value="guan_deamin"/>
    <property type="match status" value="1"/>
</dbReference>
<dbReference type="Pfam" id="PF01979">
    <property type="entry name" value="Amidohydro_1"/>
    <property type="match status" value="1"/>
</dbReference>
<proteinExistence type="inferred from homology"/>
<keyword evidence="4 8" id="KW-0479">Metal-binding</keyword>
<comment type="function">
    <text evidence="8">Catalyzes the hydrolytic deamination of guanine, producing xanthine and ammonia.</text>
</comment>
<comment type="similarity">
    <text evidence="2 8">Belongs to the metallo-dependent hydrolases superfamily. ATZ/TRZ family.</text>
</comment>
<reference evidence="10 11" key="1">
    <citation type="submission" date="2014-08" db="EMBL/GenBank/DDBJ databases">
        <authorList>
            <person name="Moulin Lionel"/>
        </authorList>
    </citation>
    <scope>NUCLEOTIDE SEQUENCE [LARGE SCALE GENOMIC DNA]</scope>
</reference>
<dbReference type="InterPro" id="IPR051607">
    <property type="entry name" value="Metallo-dep_hydrolases"/>
</dbReference>
<evidence type="ECO:0000313" key="11">
    <source>
        <dbReference type="Proteomes" id="UP000046122"/>
    </source>
</evidence>
<evidence type="ECO:0000256" key="1">
    <source>
        <dbReference type="ARBA" id="ARBA00004984"/>
    </source>
</evidence>
<dbReference type="InterPro" id="IPR032466">
    <property type="entry name" value="Metal_Hydrolase"/>
</dbReference>
<evidence type="ECO:0000313" key="10">
    <source>
        <dbReference type="EMBL" id="CDX61039.1"/>
    </source>
</evidence>
<dbReference type="CDD" id="cd01303">
    <property type="entry name" value="GDEase"/>
    <property type="match status" value="1"/>
</dbReference>
<evidence type="ECO:0000256" key="5">
    <source>
        <dbReference type="ARBA" id="ARBA00022801"/>
    </source>
</evidence>
<keyword evidence="5 8" id="KW-0378">Hydrolase</keyword>
<comment type="pathway">
    <text evidence="1 8">Purine metabolism; guanine degradation; xanthine from guanine: step 1/1.</text>
</comment>
<comment type="cofactor">
    <cofactor evidence="8">
        <name>Zn(2+)</name>
        <dbReference type="ChEBI" id="CHEBI:29105"/>
    </cofactor>
    <text evidence="8">Binds 1 zinc ion per subunit.</text>
</comment>
<dbReference type="Gene3D" id="3.20.20.140">
    <property type="entry name" value="Metal-dependent hydrolases"/>
    <property type="match status" value="1"/>
</dbReference>
<feature type="domain" description="Amidohydrolase-related" evidence="9">
    <location>
        <begin position="68"/>
        <end position="429"/>
    </location>
</feature>
<comment type="catalytic activity">
    <reaction evidence="8">
        <text>guanine + H2O + H(+) = xanthine + NH4(+)</text>
        <dbReference type="Rhea" id="RHEA:14665"/>
        <dbReference type="ChEBI" id="CHEBI:15377"/>
        <dbReference type="ChEBI" id="CHEBI:15378"/>
        <dbReference type="ChEBI" id="CHEBI:16235"/>
        <dbReference type="ChEBI" id="CHEBI:17712"/>
        <dbReference type="ChEBI" id="CHEBI:28938"/>
        <dbReference type="EC" id="3.5.4.3"/>
    </reaction>
</comment>
<accession>A0A090GAP4</accession>
<dbReference type="Gene3D" id="2.30.40.10">
    <property type="entry name" value="Urease, subunit C, domain 1"/>
    <property type="match status" value="1"/>
</dbReference>
<dbReference type="InterPro" id="IPR006680">
    <property type="entry name" value="Amidohydro-rel"/>
</dbReference>
<keyword evidence="6 8" id="KW-0862">Zinc</keyword>
<dbReference type="InterPro" id="IPR011059">
    <property type="entry name" value="Metal-dep_hydrolase_composite"/>
</dbReference>
<dbReference type="FunFam" id="3.20.20.140:FF:000022">
    <property type="entry name" value="Guanine deaminase"/>
    <property type="match status" value="1"/>
</dbReference>
<name>A0A090GAP4_MESPL</name>
<dbReference type="GO" id="GO:0006147">
    <property type="term" value="P:guanine catabolic process"/>
    <property type="evidence" value="ECO:0007669"/>
    <property type="project" value="UniProtKB-UniRule"/>
</dbReference>
<evidence type="ECO:0000256" key="4">
    <source>
        <dbReference type="ARBA" id="ARBA00022723"/>
    </source>
</evidence>
<evidence type="ECO:0000256" key="7">
    <source>
        <dbReference type="NCBIfam" id="TIGR02967"/>
    </source>
</evidence>
<dbReference type="UniPathway" id="UPA00603">
    <property type="reaction ID" value="UER00660"/>
</dbReference>
<sequence length="437" mass="48904">MTAKILRGRTLSFLRWPETIDDHSAWRYEEDGALLIENGRIVAAGSYAEVAKKAGVGVETIDHRPHLILPGFLDAHVHVPQMQIIASYGAELLDWLNKYTFPEESKFQNAQHGRRIARLFLDEMLRQGTTTVVAYCSVHKSSVEAFFAESHERNMLNVAGKVMMDRNAPDGVLDTPQTGYDDSKALIAEWHGKGRQLYAITPRFAITSSPEQMEMAGALCREYPDLHMQTHLSENHAEIAFTQELYPWSRDYTDVYEHYGLLGKRSLFGHCIHLSEREADALSQSGSVAVFCPTSNLFLGSGLFDYQRYRRREKPLRIAAATDVGGGTNYSMLRTMDEGYKVIALNGEKLNPFQSFWQLTRGNAEALSVADKVGTLEEGTDADIVVLDAHATPGMRLRMETVETLAEELFLLQTLGDDRVVREVYVAGRPAKSAIVA</sequence>
<dbReference type="SUPFAM" id="SSF51556">
    <property type="entry name" value="Metallo-dependent hydrolases"/>
    <property type="match status" value="1"/>
</dbReference>